<dbReference type="InterPro" id="IPR013826">
    <property type="entry name" value="Topo_IA_cen_sub3"/>
</dbReference>
<dbReference type="PROSITE" id="PS50880">
    <property type="entry name" value="TOPRIM"/>
    <property type="match status" value="1"/>
</dbReference>
<feature type="domain" description="Topo IA-type catalytic" evidence="12">
    <location>
        <begin position="158"/>
        <end position="593"/>
    </location>
</feature>
<dbReference type="SMART" id="SM00436">
    <property type="entry name" value="TOP1Bc"/>
    <property type="match status" value="1"/>
</dbReference>
<dbReference type="InterPro" id="IPR003602">
    <property type="entry name" value="Topo_IA_DNA-bd_dom"/>
</dbReference>
<evidence type="ECO:0000259" key="12">
    <source>
        <dbReference type="PROSITE" id="PS52039"/>
    </source>
</evidence>
<dbReference type="InterPro" id="IPR034144">
    <property type="entry name" value="TOPRIM_TopoIII"/>
</dbReference>
<dbReference type="PANTHER" id="PTHR11390:SF21">
    <property type="entry name" value="DNA TOPOISOMERASE 3-ALPHA"/>
    <property type="match status" value="1"/>
</dbReference>
<evidence type="ECO:0000256" key="2">
    <source>
        <dbReference type="ARBA" id="ARBA00009446"/>
    </source>
</evidence>
<evidence type="ECO:0000256" key="4">
    <source>
        <dbReference type="ARBA" id="ARBA00023029"/>
    </source>
</evidence>
<dbReference type="EMBL" id="JBHSGN010000131">
    <property type="protein sequence ID" value="MFC4676308.1"/>
    <property type="molecule type" value="Genomic_DNA"/>
</dbReference>
<dbReference type="InterPro" id="IPR025589">
    <property type="entry name" value="Toprim_C_rpt"/>
</dbReference>
<dbReference type="Proteomes" id="UP001596023">
    <property type="component" value="Unassembled WGS sequence"/>
</dbReference>
<comment type="catalytic activity">
    <reaction evidence="1">
        <text>ATP-independent breakage of single-stranded DNA, followed by passage and rejoining.</text>
        <dbReference type="EC" id="5.6.2.1"/>
    </reaction>
</comment>
<name>A0ABV9L2Z1_9BACT</name>
<evidence type="ECO:0000256" key="6">
    <source>
        <dbReference type="ARBA" id="ARBA00023235"/>
    </source>
</evidence>
<dbReference type="InterPro" id="IPR000380">
    <property type="entry name" value="Topo_IA"/>
</dbReference>
<dbReference type="InterPro" id="IPR013824">
    <property type="entry name" value="Topo_IA_cen_sub1"/>
</dbReference>
<keyword evidence="5" id="KW-0238">DNA-binding</keyword>
<dbReference type="PANTHER" id="PTHR11390">
    <property type="entry name" value="PROKARYOTIC DNA TOPOISOMERASE"/>
    <property type="match status" value="1"/>
</dbReference>
<dbReference type="Gene3D" id="1.10.290.10">
    <property type="entry name" value="Topoisomerase I, domain 4"/>
    <property type="match status" value="1"/>
</dbReference>
<dbReference type="Pfam" id="PF01751">
    <property type="entry name" value="Toprim"/>
    <property type="match status" value="1"/>
</dbReference>
<evidence type="ECO:0000256" key="7">
    <source>
        <dbReference type="ARBA" id="ARBA00030003"/>
    </source>
</evidence>
<dbReference type="Pfam" id="PF13342">
    <property type="entry name" value="Toprim_Crpt"/>
    <property type="match status" value="1"/>
</dbReference>
<dbReference type="PROSITE" id="PS52039">
    <property type="entry name" value="TOPO_IA_2"/>
    <property type="match status" value="1"/>
</dbReference>
<evidence type="ECO:0000259" key="11">
    <source>
        <dbReference type="PROSITE" id="PS50880"/>
    </source>
</evidence>
<sequence length="701" mass="79343">MIAIITEKPSVGQDIARVLNITEKKNGYMQGNGYMLTWAFGHLITLAYPEDYGIDSYNLNSLPILPEPFKLIPRKTKTKKGYQTDGTAKKQLDVIKSVFSGCDRIIVATDAGREGELIFRYIYNYLKCKKPFSRLWISSLTDNAIKEGFRHLKDGTCYDSIYLSAEARSKADWLMGINASRALCICSGDGNNSLGRVQTPTLAIICKRYLEVLNFKPEPYWQPVINVQIGESPLYINTTSHYLKKEDAESIYQFLKTYSTVKVERIEKKTNNQQPPLLHDLTSLQKEANKCFSMTADTTLNIAQKLYEAKLISYPRTGSRYIPKDIFEKIPELIDSLKEHPDYKNQAKLLSAMKTKLNMNTVDDKKITDHHALIITENKPAKLIEDEKKIYGLIAQRMLEAFAGVCKKSIVDIGLACDDIKFHIKQTSIEDKGWTNLFGADPDNRDESGNIIDLSSIKEGDYLQILGHNLVEKKTKPKALYNDSSLLGAMEACGKDIEDEEARKAIKDVGIGTPATRASIIETLMDRGYTERDNKNIIPTKKGLDLYKAIKLMRIADVEMTGGWESGLAKIEVTPDYYNSFMGGILIYTKQVVDEITSVIKAENTKNETPYVCPRCRLGKVTFYNKVIKCNYSKCNLTLYRELCGKKLTDNQLKELFRTGKSPLIKGFNGKNGKAFDAYIKFDSIGNFHFSFPDKENRIKK</sequence>
<reference evidence="14" key="1">
    <citation type="journal article" date="2019" name="Int. J. Syst. Evol. Microbiol.">
        <title>The Global Catalogue of Microorganisms (GCM) 10K type strain sequencing project: providing services to taxonomists for standard genome sequencing and annotation.</title>
        <authorList>
            <consortium name="The Broad Institute Genomics Platform"/>
            <consortium name="The Broad Institute Genome Sequencing Center for Infectious Disease"/>
            <person name="Wu L."/>
            <person name="Ma J."/>
        </authorList>
    </citation>
    <scope>NUCLEOTIDE SEQUENCE [LARGE SCALE GENOMIC DNA]</scope>
    <source>
        <strain evidence="14">CCUG 66188</strain>
    </source>
</reference>
<dbReference type="InterPro" id="IPR006171">
    <property type="entry name" value="TOPRIM_dom"/>
</dbReference>
<proteinExistence type="inferred from homology"/>
<dbReference type="InterPro" id="IPR003601">
    <property type="entry name" value="Topo_IA_2"/>
</dbReference>
<comment type="similarity">
    <text evidence="2">Belongs to the type IA topoisomerase family.</text>
</comment>
<evidence type="ECO:0000256" key="3">
    <source>
        <dbReference type="ARBA" id="ARBA00012891"/>
    </source>
</evidence>
<dbReference type="GO" id="GO:0016853">
    <property type="term" value="F:isomerase activity"/>
    <property type="evidence" value="ECO:0007669"/>
    <property type="project" value="UniProtKB-KW"/>
</dbReference>
<evidence type="ECO:0000256" key="5">
    <source>
        <dbReference type="ARBA" id="ARBA00023125"/>
    </source>
</evidence>
<dbReference type="SMART" id="SM00437">
    <property type="entry name" value="TOP1Ac"/>
    <property type="match status" value="1"/>
</dbReference>
<evidence type="ECO:0000256" key="9">
    <source>
        <dbReference type="ARBA" id="ARBA00032235"/>
    </source>
</evidence>
<evidence type="ECO:0000256" key="8">
    <source>
        <dbReference type="ARBA" id="ARBA00031985"/>
    </source>
</evidence>
<dbReference type="PRINTS" id="PR00417">
    <property type="entry name" value="PRTPISMRASEI"/>
</dbReference>
<evidence type="ECO:0000313" key="13">
    <source>
        <dbReference type="EMBL" id="MFC4676308.1"/>
    </source>
</evidence>
<accession>A0ABV9L2Z1</accession>
<comment type="caution">
    <text evidence="13">The sequence shown here is derived from an EMBL/GenBank/DDBJ whole genome shotgun (WGS) entry which is preliminary data.</text>
</comment>
<keyword evidence="4" id="KW-0799">Topoisomerase</keyword>
<dbReference type="SMART" id="SM00493">
    <property type="entry name" value="TOPRIM"/>
    <property type="match status" value="1"/>
</dbReference>
<dbReference type="CDD" id="cd00186">
    <property type="entry name" value="TOP1Ac"/>
    <property type="match status" value="1"/>
</dbReference>
<dbReference type="InterPro" id="IPR013497">
    <property type="entry name" value="Topo_IA_cen"/>
</dbReference>
<organism evidence="13 14">
    <name type="scientific">Dysgonomonas termitidis</name>
    <dbReference type="NCBI Taxonomy" id="1516126"/>
    <lineage>
        <taxon>Bacteria</taxon>
        <taxon>Pseudomonadati</taxon>
        <taxon>Bacteroidota</taxon>
        <taxon>Bacteroidia</taxon>
        <taxon>Bacteroidales</taxon>
        <taxon>Dysgonomonadaceae</taxon>
        <taxon>Dysgonomonas</taxon>
    </lineage>
</organism>
<dbReference type="InterPro" id="IPR013825">
    <property type="entry name" value="Topo_IA_cen_sub2"/>
</dbReference>
<dbReference type="Gene3D" id="2.70.20.10">
    <property type="entry name" value="Topoisomerase I, domain 3"/>
    <property type="match status" value="1"/>
</dbReference>
<dbReference type="EC" id="5.6.2.1" evidence="3"/>
<evidence type="ECO:0000256" key="1">
    <source>
        <dbReference type="ARBA" id="ARBA00000213"/>
    </source>
</evidence>
<protein>
    <recommendedName>
        <fullName evidence="3">DNA topoisomerase</fullName>
        <ecNumber evidence="3">5.6.2.1</ecNumber>
    </recommendedName>
    <alternativeName>
        <fullName evidence="10">Omega-protein</fullName>
    </alternativeName>
    <alternativeName>
        <fullName evidence="9">Relaxing enzyme</fullName>
    </alternativeName>
    <alternativeName>
        <fullName evidence="7">Swivelase</fullName>
    </alternativeName>
    <alternativeName>
        <fullName evidence="8">Untwisting enzyme</fullName>
    </alternativeName>
</protein>
<feature type="domain" description="Toprim" evidence="11">
    <location>
        <begin position="1"/>
        <end position="141"/>
    </location>
</feature>
<dbReference type="CDD" id="cd03362">
    <property type="entry name" value="TOPRIM_TopoIA_TopoIII"/>
    <property type="match status" value="1"/>
</dbReference>
<gene>
    <name evidence="13" type="ORF">ACFO6W_21735</name>
</gene>
<dbReference type="SUPFAM" id="SSF56712">
    <property type="entry name" value="Prokaryotic type I DNA topoisomerase"/>
    <property type="match status" value="1"/>
</dbReference>
<dbReference type="Gene3D" id="1.10.460.10">
    <property type="entry name" value="Topoisomerase I, domain 2"/>
    <property type="match status" value="1"/>
</dbReference>
<evidence type="ECO:0000256" key="10">
    <source>
        <dbReference type="ARBA" id="ARBA00032877"/>
    </source>
</evidence>
<evidence type="ECO:0000313" key="14">
    <source>
        <dbReference type="Proteomes" id="UP001596023"/>
    </source>
</evidence>
<dbReference type="InterPro" id="IPR023405">
    <property type="entry name" value="Topo_IA_core_domain"/>
</dbReference>
<keyword evidence="14" id="KW-1185">Reference proteome</keyword>
<dbReference type="RefSeq" id="WP_380000427.1">
    <property type="nucleotide sequence ID" value="NZ_JBHSGN010000131.1"/>
</dbReference>
<dbReference type="Gene3D" id="3.40.50.140">
    <property type="match status" value="1"/>
</dbReference>
<dbReference type="Pfam" id="PF01131">
    <property type="entry name" value="Topoisom_bac"/>
    <property type="match status" value="1"/>
</dbReference>
<keyword evidence="6 13" id="KW-0413">Isomerase</keyword>